<evidence type="ECO:0000313" key="3">
    <source>
        <dbReference type="Proteomes" id="UP000240883"/>
    </source>
</evidence>
<dbReference type="Proteomes" id="UP000240883">
    <property type="component" value="Unassembled WGS sequence"/>
</dbReference>
<keyword evidence="1" id="KW-0472">Membrane</keyword>
<reference evidence="2 3" key="1">
    <citation type="journal article" date="2018" name="Front. Microbiol.">
        <title>Genome-Wide Analysis of Corynespora cassiicola Leaf Fall Disease Putative Effectors.</title>
        <authorList>
            <person name="Lopez D."/>
            <person name="Ribeiro S."/>
            <person name="Label P."/>
            <person name="Fumanal B."/>
            <person name="Venisse J.S."/>
            <person name="Kohler A."/>
            <person name="de Oliveira R.R."/>
            <person name="Labutti K."/>
            <person name="Lipzen A."/>
            <person name="Lail K."/>
            <person name="Bauer D."/>
            <person name="Ohm R.A."/>
            <person name="Barry K.W."/>
            <person name="Spatafora J."/>
            <person name="Grigoriev I.V."/>
            <person name="Martin F.M."/>
            <person name="Pujade-Renaud V."/>
        </authorList>
    </citation>
    <scope>NUCLEOTIDE SEQUENCE [LARGE SCALE GENOMIC DNA]</scope>
    <source>
        <strain evidence="2 3">Philippines</strain>
    </source>
</reference>
<evidence type="ECO:0000256" key="1">
    <source>
        <dbReference type="SAM" id="Phobius"/>
    </source>
</evidence>
<dbReference type="STRING" id="1448308.A0A2T2N110"/>
<name>A0A2T2N110_CORCC</name>
<dbReference type="OrthoDB" id="4497263at2759"/>
<keyword evidence="3" id="KW-1185">Reference proteome</keyword>
<keyword evidence="1" id="KW-1133">Transmembrane helix</keyword>
<dbReference type="EMBL" id="KZ678166">
    <property type="protein sequence ID" value="PSN59094.1"/>
    <property type="molecule type" value="Genomic_DNA"/>
</dbReference>
<dbReference type="AlphaFoldDB" id="A0A2T2N110"/>
<sequence length="283" mass="30197">MSIPTETNNCDVTSWIPLTSIFTPSSGCESIFRFNGPSLVAFDPGYGLDIDTQVKCAPSAVTTWWEQARMGNGGNEHTVVSIQPLICPSDWTTIMCCPSGYRLAHATPGPVNGDCISNLRSGMKLTYAWTPKNSPSEWEITNTKMEFSSSAGAIAVVGYNVDCPESTTSHSVTEASTITLPNPTPTPTLPLPDTTFISSSPDSKNNGLSVGAKIRIGIGSSLGGIGVSALVIAMLIIRKRYKKSINISAGRGALEVESMYELPDDARVDEMPSENQRSPVELS</sequence>
<evidence type="ECO:0000313" key="2">
    <source>
        <dbReference type="EMBL" id="PSN59094.1"/>
    </source>
</evidence>
<accession>A0A2T2N110</accession>
<proteinExistence type="predicted"/>
<keyword evidence="1" id="KW-0812">Transmembrane</keyword>
<protein>
    <submittedName>
        <fullName evidence="2">Uncharacterized protein</fullName>
    </submittedName>
</protein>
<feature type="transmembrane region" description="Helical" evidence="1">
    <location>
        <begin position="216"/>
        <end position="237"/>
    </location>
</feature>
<organism evidence="2 3">
    <name type="scientific">Corynespora cassiicola Philippines</name>
    <dbReference type="NCBI Taxonomy" id="1448308"/>
    <lineage>
        <taxon>Eukaryota</taxon>
        <taxon>Fungi</taxon>
        <taxon>Dikarya</taxon>
        <taxon>Ascomycota</taxon>
        <taxon>Pezizomycotina</taxon>
        <taxon>Dothideomycetes</taxon>
        <taxon>Pleosporomycetidae</taxon>
        <taxon>Pleosporales</taxon>
        <taxon>Corynesporascaceae</taxon>
        <taxon>Corynespora</taxon>
    </lineage>
</organism>
<gene>
    <name evidence="2" type="ORF">BS50DRAFT_605398</name>
</gene>